<dbReference type="CDD" id="cd10147">
    <property type="entry name" value="Wzt_C-like"/>
    <property type="match status" value="1"/>
</dbReference>
<dbReference type="InterPro" id="IPR003439">
    <property type="entry name" value="ABC_transporter-like_ATP-bd"/>
</dbReference>
<name>A0AB39VG07_9FUSO</name>
<organism evidence="6">
    <name type="scientific">Leptotrichia rugosa</name>
    <dbReference type="NCBI Taxonomy" id="3239302"/>
    <lineage>
        <taxon>Bacteria</taxon>
        <taxon>Fusobacteriati</taxon>
        <taxon>Fusobacteriota</taxon>
        <taxon>Fusobacteriia</taxon>
        <taxon>Fusobacteriales</taxon>
        <taxon>Leptotrichiaceae</taxon>
        <taxon>Leptotrichia</taxon>
    </lineage>
</organism>
<keyword evidence="3" id="KW-0547">Nucleotide-binding</keyword>
<dbReference type="SMART" id="SM00382">
    <property type="entry name" value="AAA"/>
    <property type="match status" value="1"/>
</dbReference>
<dbReference type="InterPro" id="IPR027417">
    <property type="entry name" value="P-loop_NTPase"/>
</dbReference>
<dbReference type="GO" id="GO:0005524">
    <property type="term" value="F:ATP binding"/>
    <property type="evidence" value="ECO:0007669"/>
    <property type="project" value="UniProtKB-KW"/>
</dbReference>
<dbReference type="InterPro" id="IPR003593">
    <property type="entry name" value="AAA+_ATPase"/>
</dbReference>
<dbReference type="EMBL" id="CP165644">
    <property type="protein sequence ID" value="XDU66861.1"/>
    <property type="molecule type" value="Genomic_DNA"/>
</dbReference>
<reference evidence="6" key="1">
    <citation type="submission" date="2024-07" db="EMBL/GenBank/DDBJ databases">
        <authorList>
            <person name="Li X.-J."/>
            <person name="Wang X."/>
        </authorList>
    </citation>
    <scope>NUCLEOTIDE SEQUENCE</scope>
    <source>
        <strain evidence="6">HSP-334</strain>
    </source>
</reference>
<dbReference type="GO" id="GO:0016887">
    <property type="term" value="F:ATP hydrolysis activity"/>
    <property type="evidence" value="ECO:0007669"/>
    <property type="project" value="InterPro"/>
</dbReference>
<keyword evidence="4 6" id="KW-0067">ATP-binding</keyword>
<sequence length="428" mass="48778">METVIEIENITKKFKLYSDRPMSLKEKIIKGLKNEYKEFYALKDVSFKVKKGSTIGLIGKNGSGKSTLLKMINRTMFPDKGKIKIKGKIASLIELGAGFHPELSGRENIYNNATIFGFTKEEIDKRIPEIIAFSELEDFIDNTLRTYSSGMYARLAFSVAIHVDADILLVDEILGVGDINFQAKCANKIYEMKNKGTTIILVTHDMSTIDRLCDYAVWLEKGKKILEGSPKEIENAYLKFMAEKQEERQKEENLKSKENNTGKIKILDDKKIKITHLGEHFGNGDIIFTSCKLLDEKGIDRRSFNTGQNIKLQAEYLCQVDPKDLQVNIGFEISNTQGTYIYGTNTSREGYKKLKLQKEGIIEVELENLNLLPGDYNIGIAVADLEEKASYDHYRSIAQFKMYSNIHDVGLLRLKHKFILDNYILSEE</sequence>
<dbReference type="InterPro" id="IPR050683">
    <property type="entry name" value="Bact_Polysacc_Export_ATP-bd"/>
</dbReference>
<evidence type="ECO:0000259" key="5">
    <source>
        <dbReference type="PROSITE" id="PS50893"/>
    </source>
</evidence>
<comment type="similarity">
    <text evidence="1">Belongs to the ABC transporter superfamily.</text>
</comment>
<keyword evidence="2" id="KW-0813">Transport</keyword>
<dbReference type="GO" id="GO:0016020">
    <property type="term" value="C:membrane"/>
    <property type="evidence" value="ECO:0007669"/>
    <property type="project" value="InterPro"/>
</dbReference>
<dbReference type="PROSITE" id="PS50893">
    <property type="entry name" value="ABC_TRANSPORTER_2"/>
    <property type="match status" value="1"/>
</dbReference>
<dbReference type="Gene3D" id="3.40.50.300">
    <property type="entry name" value="P-loop containing nucleotide triphosphate hydrolases"/>
    <property type="match status" value="1"/>
</dbReference>
<dbReference type="KEGG" id="lrug:AB8B22_00185"/>
<gene>
    <name evidence="6" type="ORF">AB8B22_00185</name>
</gene>
<dbReference type="Pfam" id="PF00005">
    <property type="entry name" value="ABC_tran"/>
    <property type="match status" value="1"/>
</dbReference>
<evidence type="ECO:0000256" key="2">
    <source>
        <dbReference type="ARBA" id="ARBA00022448"/>
    </source>
</evidence>
<dbReference type="PANTHER" id="PTHR46743">
    <property type="entry name" value="TEICHOIC ACIDS EXPORT ATP-BINDING PROTEIN TAGH"/>
    <property type="match status" value="1"/>
</dbReference>
<evidence type="ECO:0000256" key="3">
    <source>
        <dbReference type="ARBA" id="ARBA00022741"/>
    </source>
</evidence>
<dbReference type="PANTHER" id="PTHR46743:SF2">
    <property type="entry name" value="TEICHOIC ACIDS EXPORT ATP-BINDING PROTEIN TAGH"/>
    <property type="match status" value="1"/>
</dbReference>
<dbReference type="GO" id="GO:0140359">
    <property type="term" value="F:ABC-type transporter activity"/>
    <property type="evidence" value="ECO:0007669"/>
    <property type="project" value="InterPro"/>
</dbReference>
<dbReference type="InterPro" id="IPR029439">
    <property type="entry name" value="Wzt_C"/>
</dbReference>
<dbReference type="InterPro" id="IPR015860">
    <property type="entry name" value="ABC_transpr_TagH-like"/>
</dbReference>
<dbReference type="Gene3D" id="2.70.50.60">
    <property type="entry name" value="abc- transporter (atp binding component) like domain"/>
    <property type="match status" value="1"/>
</dbReference>
<dbReference type="SUPFAM" id="SSF52540">
    <property type="entry name" value="P-loop containing nucleoside triphosphate hydrolases"/>
    <property type="match status" value="1"/>
</dbReference>
<evidence type="ECO:0000256" key="4">
    <source>
        <dbReference type="ARBA" id="ARBA00022840"/>
    </source>
</evidence>
<protein>
    <submittedName>
        <fullName evidence="6">ABC transporter ATP-binding protein</fullName>
    </submittedName>
</protein>
<feature type="domain" description="ABC transporter" evidence="5">
    <location>
        <begin position="5"/>
        <end position="246"/>
    </location>
</feature>
<dbReference type="CDD" id="cd03220">
    <property type="entry name" value="ABC_KpsT_Wzt"/>
    <property type="match status" value="1"/>
</dbReference>
<accession>A0AB39VG07</accession>
<dbReference type="RefSeq" id="WP_369711114.1">
    <property type="nucleotide sequence ID" value="NZ_CP165644.1"/>
</dbReference>
<dbReference type="AlphaFoldDB" id="A0AB39VG07"/>
<proteinExistence type="inferred from homology"/>
<evidence type="ECO:0000313" key="6">
    <source>
        <dbReference type="EMBL" id="XDU66861.1"/>
    </source>
</evidence>
<evidence type="ECO:0000256" key="1">
    <source>
        <dbReference type="ARBA" id="ARBA00005417"/>
    </source>
</evidence>
<dbReference type="Pfam" id="PF14524">
    <property type="entry name" value="Wzt_C"/>
    <property type="match status" value="1"/>
</dbReference>